<comment type="caution">
    <text evidence="1">The sequence shown here is derived from an EMBL/GenBank/DDBJ whole genome shotgun (WGS) entry which is preliminary data.</text>
</comment>
<dbReference type="AlphaFoldDB" id="A0A101LXM1"/>
<sequence length="62" mass="7095">MLAQMRAQMLLVRHFPLVLMLQVLTKQLDQLVIQPLMKYRSGLPLLGLQLVEMLALLLLSPL</sequence>
<protein>
    <submittedName>
        <fullName evidence="1">Uncharacterized protein</fullName>
    </submittedName>
</protein>
<keyword evidence="1" id="KW-0496">Mitochondrion</keyword>
<accession>A0A101LXM1</accession>
<name>A0A101LXM1_PICGL</name>
<gene>
    <name evidence="1" type="ORF">ABT39_MTgene5419</name>
</gene>
<organism evidence="1">
    <name type="scientific">Picea glauca</name>
    <name type="common">White spruce</name>
    <name type="synonym">Pinus glauca</name>
    <dbReference type="NCBI Taxonomy" id="3330"/>
    <lineage>
        <taxon>Eukaryota</taxon>
        <taxon>Viridiplantae</taxon>
        <taxon>Streptophyta</taxon>
        <taxon>Embryophyta</taxon>
        <taxon>Tracheophyta</taxon>
        <taxon>Spermatophyta</taxon>
        <taxon>Pinopsida</taxon>
        <taxon>Pinidae</taxon>
        <taxon>Conifers I</taxon>
        <taxon>Pinales</taxon>
        <taxon>Pinaceae</taxon>
        <taxon>Picea</taxon>
    </lineage>
</organism>
<geneLocation type="mitochondrion" evidence="1"/>
<proteinExistence type="predicted"/>
<reference evidence="1" key="1">
    <citation type="journal article" date="2015" name="Genome Biol. Evol.">
        <title>Organellar Genomes of White Spruce (Picea glauca): Assembly and Annotation.</title>
        <authorList>
            <person name="Jackman S.D."/>
            <person name="Warren R.L."/>
            <person name="Gibb E.A."/>
            <person name="Vandervalk B.P."/>
            <person name="Mohamadi H."/>
            <person name="Chu J."/>
            <person name="Raymond A."/>
            <person name="Pleasance S."/>
            <person name="Coope R."/>
            <person name="Wildung M.R."/>
            <person name="Ritland C.E."/>
            <person name="Bousquet J."/>
            <person name="Jones S.J."/>
            <person name="Bohlmann J."/>
            <person name="Birol I."/>
        </authorList>
    </citation>
    <scope>NUCLEOTIDE SEQUENCE [LARGE SCALE GENOMIC DNA]</scope>
    <source>
        <tissue evidence="1">Flushing bud</tissue>
    </source>
</reference>
<dbReference type="EMBL" id="LKAM01000007">
    <property type="protein sequence ID" value="KUM47234.1"/>
    <property type="molecule type" value="Genomic_DNA"/>
</dbReference>
<evidence type="ECO:0000313" key="1">
    <source>
        <dbReference type="EMBL" id="KUM47234.1"/>
    </source>
</evidence>